<proteinExistence type="predicted"/>
<evidence type="ECO:0000256" key="1">
    <source>
        <dbReference type="SAM" id="Phobius"/>
    </source>
</evidence>
<dbReference type="EMBL" id="AP023396">
    <property type="protein sequence ID" value="BCK54836.1"/>
    <property type="molecule type" value="Genomic_DNA"/>
</dbReference>
<sequence length="214" mass="22811">MKTLQPAWISATLSLISLVVVGVTAVVLVNRPVDGWPAYTDQEQTTVAPAGPPPKYTFAKVVNACDLVDLAAVERLSAGRSMDPMHHEIKAGRGGSLTCQGIYQRASITFTAQLGDSRELYRLGKEQTATTGSGRSSGTAPEFGADTYFTLEQSTATVFGGQVNSVRTDLGVLDANLYVTIHIEVSKVDTLVTGDEILNMAKAQMKSTLETLKS</sequence>
<keyword evidence="1" id="KW-0812">Transmembrane</keyword>
<dbReference type="GeneID" id="80347159"/>
<dbReference type="Proteomes" id="UP000516173">
    <property type="component" value="Chromosome"/>
</dbReference>
<evidence type="ECO:0000313" key="2">
    <source>
        <dbReference type="EMBL" id="BCK54836.1"/>
    </source>
</evidence>
<protein>
    <recommendedName>
        <fullName evidence="4">DUF5642 domain-containing protein</fullName>
    </recommendedName>
</protein>
<dbReference type="KEGG" id="nwl:NWFMUON74_26080"/>
<organism evidence="2 3">
    <name type="scientific">Nocardia wallacei</name>
    <dbReference type="NCBI Taxonomy" id="480035"/>
    <lineage>
        <taxon>Bacteria</taxon>
        <taxon>Bacillati</taxon>
        <taxon>Actinomycetota</taxon>
        <taxon>Actinomycetes</taxon>
        <taxon>Mycobacteriales</taxon>
        <taxon>Nocardiaceae</taxon>
        <taxon>Nocardia</taxon>
    </lineage>
</organism>
<dbReference type="RefSeq" id="WP_187688034.1">
    <property type="nucleotide sequence ID" value="NZ_AP023396.1"/>
</dbReference>
<keyword evidence="1" id="KW-1133">Transmembrane helix</keyword>
<evidence type="ECO:0008006" key="4">
    <source>
        <dbReference type="Google" id="ProtNLM"/>
    </source>
</evidence>
<evidence type="ECO:0000313" key="3">
    <source>
        <dbReference type="Proteomes" id="UP000516173"/>
    </source>
</evidence>
<keyword evidence="3" id="KW-1185">Reference proteome</keyword>
<keyword evidence="1" id="KW-0472">Membrane</keyword>
<dbReference type="AlphaFoldDB" id="A0A7G1KJV1"/>
<reference evidence="2 3" key="1">
    <citation type="submission" date="2020-08" db="EMBL/GenBank/DDBJ databases">
        <title>Genome Sequencing of Nocardia wallacei strain FMUON74 and assembly.</title>
        <authorList>
            <person name="Toyokawa M."/>
            <person name="Uesaka K."/>
        </authorList>
    </citation>
    <scope>NUCLEOTIDE SEQUENCE [LARGE SCALE GENOMIC DNA]</scope>
    <source>
        <strain evidence="2 3">FMUON74</strain>
    </source>
</reference>
<feature type="transmembrane region" description="Helical" evidence="1">
    <location>
        <begin position="6"/>
        <end position="29"/>
    </location>
</feature>
<gene>
    <name evidence="2" type="ORF">NWFMUON74_26080</name>
</gene>
<name>A0A7G1KJV1_9NOCA</name>
<accession>A0A7G1KJV1</accession>